<keyword evidence="4 8" id="KW-0808">Transferase</keyword>
<dbReference type="EMBL" id="SMSI01000002">
    <property type="protein sequence ID" value="TDH36186.1"/>
    <property type="molecule type" value="Genomic_DNA"/>
</dbReference>
<comment type="subunit">
    <text evidence="8">Homotrimer.</text>
</comment>
<dbReference type="PANTHER" id="PTHR43480:SF1">
    <property type="entry name" value="ACYL-[ACYL-CARRIER-PROTEIN]--UDP-N-ACETYLGLUCOSAMINE O-ACYLTRANSFERASE, MITOCHONDRIAL-RELATED"/>
    <property type="match status" value="1"/>
</dbReference>
<evidence type="ECO:0000259" key="9">
    <source>
        <dbReference type="Pfam" id="PF13720"/>
    </source>
</evidence>
<evidence type="ECO:0000256" key="4">
    <source>
        <dbReference type="ARBA" id="ARBA00022679"/>
    </source>
</evidence>
<dbReference type="Proteomes" id="UP000295131">
    <property type="component" value="Unassembled WGS sequence"/>
</dbReference>
<comment type="subcellular location">
    <subcellularLocation>
        <location evidence="8">Cytoplasm</location>
    </subcellularLocation>
</comment>
<dbReference type="Pfam" id="PF00132">
    <property type="entry name" value="Hexapep"/>
    <property type="match status" value="1"/>
</dbReference>
<dbReference type="Gene3D" id="2.160.10.10">
    <property type="entry name" value="Hexapeptide repeat proteins"/>
    <property type="match status" value="1"/>
</dbReference>
<dbReference type="InterPro" id="IPR029098">
    <property type="entry name" value="Acetyltransf_C"/>
</dbReference>
<gene>
    <name evidence="8 10" type="primary">lpxA</name>
    <name evidence="10" type="ORF">E2A64_12935</name>
</gene>
<evidence type="ECO:0000256" key="8">
    <source>
        <dbReference type="HAMAP-Rule" id="MF_00387"/>
    </source>
</evidence>
<comment type="caution">
    <text evidence="10">The sequence shown here is derived from an EMBL/GenBank/DDBJ whole genome shotgun (WGS) entry which is preliminary data.</text>
</comment>
<keyword evidence="5 8" id="KW-0677">Repeat</keyword>
<organism evidence="10 11">
    <name type="scientific">Pseudohoeflea suaedae</name>
    <dbReference type="NCBI Taxonomy" id="877384"/>
    <lineage>
        <taxon>Bacteria</taxon>
        <taxon>Pseudomonadati</taxon>
        <taxon>Pseudomonadota</taxon>
        <taxon>Alphaproteobacteria</taxon>
        <taxon>Hyphomicrobiales</taxon>
        <taxon>Rhizobiaceae</taxon>
        <taxon>Pseudohoeflea</taxon>
    </lineage>
</organism>
<dbReference type="SUPFAM" id="SSF51161">
    <property type="entry name" value="Trimeric LpxA-like enzymes"/>
    <property type="match status" value="1"/>
</dbReference>
<dbReference type="HAMAP" id="MF_00387">
    <property type="entry name" value="LpxA"/>
    <property type="match status" value="1"/>
</dbReference>
<dbReference type="GO" id="GO:0016020">
    <property type="term" value="C:membrane"/>
    <property type="evidence" value="ECO:0007669"/>
    <property type="project" value="GOC"/>
</dbReference>
<comment type="pathway">
    <text evidence="8">Glycolipid biosynthesis; lipid IV(A) biosynthesis; lipid IV(A) from (3R)-3-hydroxytetradecanoyl-[acyl-carrier-protein] and UDP-N-acetyl-alpha-D-glucosamine: step 1/6.</text>
</comment>
<dbReference type="CDD" id="cd03351">
    <property type="entry name" value="LbH_UDP-GlcNAc_AT"/>
    <property type="match status" value="1"/>
</dbReference>
<dbReference type="OrthoDB" id="9807278at2"/>
<accession>A0A4R5PKM0</accession>
<evidence type="ECO:0000256" key="6">
    <source>
        <dbReference type="ARBA" id="ARBA00023098"/>
    </source>
</evidence>
<dbReference type="InterPro" id="IPR001451">
    <property type="entry name" value="Hexapep"/>
</dbReference>
<dbReference type="Gene3D" id="1.20.1180.10">
    <property type="entry name" value="Udp N-acetylglucosamine O-acyltransferase, C-terminal domain"/>
    <property type="match status" value="1"/>
</dbReference>
<keyword evidence="6 8" id="KW-0443">Lipid metabolism</keyword>
<dbReference type="NCBIfam" id="TIGR01852">
    <property type="entry name" value="lipid_A_lpxA"/>
    <property type="match status" value="1"/>
</dbReference>
<evidence type="ECO:0000313" key="10">
    <source>
        <dbReference type="EMBL" id="TDH36186.1"/>
    </source>
</evidence>
<dbReference type="PANTHER" id="PTHR43480">
    <property type="entry name" value="ACYL-[ACYL-CARRIER-PROTEIN]--UDP-N-ACETYLGLUCOSAMINE O-ACYLTRANSFERASE"/>
    <property type="match status" value="1"/>
</dbReference>
<comment type="function">
    <text evidence="8">Involved in the biosynthesis of lipid A, a phosphorylated glycolipid that anchors the lipopolysaccharide to the outer membrane of the cell.</text>
</comment>
<dbReference type="InterPro" id="IPR018357">
    <property type="entry name" value="Hexapep_transf_CS"/>
</dbReference>
<feature type="domain" description="UDP N-acetylglucosamine O-acyltransferase C-terminal" evidence="9">
    <location>
        <begin position="181"/>
        <end position="259"/>
    </location>
</feature>
<keyword evidence="2 8" id="KW-0444">Lipid biosynthesis</keyword>
<dbReference type="InterPro" id="IPR037157">
    <property type="entry name" value="Acetyltransf_C_sf"/>
</dbReference>
<dbReference type="InterPro" id="IPR010137">
    <property type="entry name" value="Lipid_A_LpxA"/>
</dbReference>
<dbReference type="PIRSF" id="PIRSF000456">
    <property type="entry name" value="UDP-GlcNAc_acltr"/>
    <property type="match status" value="1"/>
</dbReference>
<dbReference type="PROSITE" id="PS00101">
    <property type="entry name" value="HEXAPEP_TRANSFERASES"/>
    <property type="match status" value="1"/>
</dbReference>
<protein>
    <recommendedName>
        <fullName evidence="8">Acyl-[acyl-carrier-protein]--UDP-N-acetylglucosamine O-acyltransferase</fullName>
        <shortName evidence="8">UDP-N-acetylglucosamine acyltransferase</shortName>
        <ecNumber evidence="8">2.3.1.129</ecNumber>
    </recommendedName>
</protein>
<evidence type="ECO:0000256" key="5">
    <source>
        <dbReference type="ARBA" id="ARBA00022737"/>
    </source>
</evidence>
<dbReference type="GO" id="GO:0009245">
    <property type="term" value="P:lipid A biosynthetic process"/>
    <property type="evidence" value="ECO:0007669"/>
    <property type="project" value="UniProtKB-UniRule"/>
</dbReference>
<dbReference type="NCBIfam" id="NF003657">
    <property type="entry name" value="PRK05289.1"/>
    <property type="match status" value="1"/>
</dbReference>
<dbReference type="GO" id="GO:0005737">
    <property type="term" value="C:cytoplasm"/>
    <property type="evidence" value="ECO:0007669"/>
    <property type="project" value="UniProtKB-SubCell"/>
</dbReference>
<sequence length="271" mass="28203">MTIAASARIHPSSIVEDGATIGENVTIGPFCLIGSKVTIGNNTRIMSHVVIEGRTTIGEGGHVFPQAVLGCAPQNVHYKGEDTELVIGRNCVIREGVTMHPGMPAHGGKTTVGDNGLFLAYSHVAHDCHVGDNVILSNNVMLAGHVTIGDRVIMGGGAAIQQFSQVGHHAFIGGLSAVTADVIPYGMVNGGPAYLGGLNVVGMKRSGMDRAAIHEVRNAFKAIFETAPTIKDGVEQIKSAGISNPAIADIVAFIESDRKCGLTSPARSHKN</sequence>
<dbReference type="InterPro" id="IPR011004">
    <property type="entry name" value="Trimer_LpxA-like_sf"/>
</dbReference>
<keyword evidence="3 8" id="KW-0441">Lipid A biosynthesis</keyword>
<keyword evidence="1 8" id="KW-0963">Cytoplasm</keyword>
<evidence type="ECO:0000256" key="1">
    <source>
        <dbReference type="ARBA" id="ARBA00022490"/>
    </source>
</evidence>
<keyword evidence="11" id="KW-1185">Reference proteome</keyword>
<name>A0A4R5PKM0_9HYPH</name>
<evidence type="ECO:0000256" key="7">
    <source>
        <dbReference type="ARBA" id="ARBA00023315"/>
    </source>
</evidence>
<evidence type="ECO:0000313" key="11">
    <source>
        <dbReference type="Proteomes" id="UP000295131"/>
    </source>
</evidence>
<keyword evidence="7 8" id="KW-0012">Acyltransferase</keyword>
<comment type="similarity">
    <text evidence="8">Belongs to the transferase hexapeptide repeat family. LpxA subfamily.</text>
</comment>
<evidence type="ECO:0000256" key="2">
    <source>
        <dbReference type="ARBA" id="ARBA00022516"/>
    </source>
</evidence>
<comment type="catalytic activity">
    <reaction evidence="8">
        <text>a (3R)-hydroxyacyl-[ACP] + UDP-N-acetyl-alpha-D-glucosamine = a UDP-3-O-[(3R)-3-hydroxyacyl]-N-acetyl-alpha-D-glucosamine + holo-[ACP]</text>
        <dbReference type="Rhea" id="RHEA:67812"/>
        <dbReference type="Rhea" id="RHEA-COMP:9685"/>
        <dbReference type="Rhea" id="RHEA-COMP:9945"/>
        <dbReference type="ChEBI" id="CHEBI:57705"/>
        <dbReference type="ChEBI" id="CHEBI:64479"/>
        <dbReference type="ChEBI" id="CHEBI:78827"/>
        <dbReference type="ChEBI" id="CHEBI:173225"/>
        <dbReference type="EC" id="2.3.1.129"/>
    </reaction>
</comment>
<dbReference type="AlphaFoldDB" id="A0A4R5PKM0"/>
<evidence type="ECO:0000256" key="3">
    <source>
        <dbReference type="ARBA" id="ARBA00022556"/>
    </source>
</evidence>
<dbReference type="Pfam" id="PF13720">
    <property type="entry name" value="Acetyltransf_11"/>
    <property type="match status" value="1"/>
</dbReference>
<dbReference type="UniPathway" id="UPA00359">
    <property type="reaction ID" value="UER00477"/>
</dbReference>
<dbReference type="EC" id="2.3.1.129" evidence="8"/>
<reference evidence="10 11" key="1">
    <citation type="journal article" date="2013" name="Int. J. Syst. Evol. Microbiol.">
        <title>Hoeflea suaedae sp. nov., an endophytic bacterium isolated from the root of the halophyte Suaeda maritima.</title>
        <authorList>
            <person name="Chung E.J."/>
            <person name="Park J.A."/>
            <person name="Pramanik P."/>
            <person name="Bibi F."/>
            <person name="Jeon C.O."/>
            <person name="Chung Y.R."/>
        </authorList>
    </citation>
    <scope>NUCLEOTIDE SEQUENCE [LARGE SCALE GENOMIC DNA]</scope>
    <source>
        <strain evidence="10 11">YC6898</strain>
    </source>
</reference>
<proteinExistence type="inferred from homology"/>
<dbReference type="GO" id="GO:0008780">
    <property type="term" value="F:acyl-[acyl-carrier-protein]-UDP-N-acetylglucosamine O-acyltransferase activity"/>
    <property type="evidence" value="ECO:0007669"/>
    <property type="project" value="UniProtKB-UniRule"/>
</dbReference>